<dbReference type="InterPro" id="IPR029058">
    <property type="entry name" value="AB_hydrolase_fold"/>
</dbReference>
<dbReference type="SUPFAM" id="SSF48403">
    <property type="entry name" value="Ankyrin repeat"/>
    <property type="match status" value="1"/>
</dbReference>
<dbReference type="SUPFAM" id="SSF52540">
    <property type="entry name" value="P-loop containing nucleoside triphosphate hydrolases"/>
    <property type="match status" value="1"/>
</dbReference>
<dbReference type="PROSITE" id="PS50088">
    <property type="entry name" value="ANK_REPEAT"/>
    <property type="match status" value="5"/>
</dbReference>
<dbReference type="InterPro" id="IPR054471">
    <property type="entry name" value="GPIID_WHD"/>
</dbReference>
<feature type="compositionally biased region" description="Basic residues" evidence="4">
    <location>
        <begin position="1"/>
        <end position="11"/>
    </location>
</feature>
<dbReference type="InterPro" id="IPR055497">
    <property type="entry name" value="DUF7069"/>
</dbReference>
<dbReference type="Pfam" id="PF12796">
    <property type="entry name" value="Ank_2"/>
    <property type="match status" value="2"/>
</dbReference>
<dbReference type="SMART" id="SM00248">
    <property type="entry name" value="ANK"/>
    <property type="match status" value="6"/>
</dbReference>
<evidence type="ECO:0000259" key="8">
    <source>
        <dbReference type="Pfam" id="PF24883"/>
    </source>
</evidence>
<feature type="repeat" description="ANK" evidence="3">
    <location>
        <begin position="846"/>
        <end position="879"/>
    </location>
</feature>
<proteinExistence type="inferred from homology"/>
<evidence type="ECO:0000256" key="1">
    <source>
        <dbReference type="ARBA" id="ARBA00007920"/>
    </source>
</evidence>
<dbReference type="Pfam" id="PF05057">
    <property type="entry name" value="DUF676"/>
    <property type="match status" value="1"/>
</dbReference>
<dbReference type="PROSITE" id="PS50297">
    <property type="entry name" value="ANK_REP_REGION"/>
    <property type="match status" value="4"/>
</dbReference>
<evidence type="ECO:0000259" key="6">
    <source>
        <dbReference type="Pfam" id="PF22939"/>
    </source>
</evidence>
<dbReference type="Proteomes" id="UP000462212">
    <property type="component" value="Unassembled WGS sequence"/>
</dbReference>
<evidence type="ECO:0000313" key="9">
    <source>
        <dbReference type="EMBL" id="TVY39476.1"/>
    </source>
</evidence>
<dbReference type="Gene3D" id="3.40.50.300">
    <property type="entry name" value="P-loop containing nucleotide triphosphate hydrolases"/>
    <property type="match status" value="1"/>
</dbReference>
<dbReference type="InterPro" id="IPR007751">
    <property type="entry name" value="DUF676_lipase-like"/>
</dbReference>
<feature type="domain" description="Nephrocystin 3-like N-terminal" evidence="8">
    <location>
        <begin position="357"/>
        <end position="526"/>
    </location>
</feature>
<dbReference type="Gene3D" id="1.25.40.20">
    <property type="entry name" value="Ankyrin repeat-containing domain"/>
    <property type="match status" value="2"/>
</dbReference>
<keyword evidence="2" id="KW-0677">Repeat</keyword>
<evidence type="ECO:0000256" key="3">
    <source>
        <dbReference type="PROSITE-ProRule" id="PRU00023"/>
    </source>
</evidence>
<dbReference type="InterPro" id="IPR002110">
    <property type="entry name" value="Ankyrin_rpt"/>
</dbReference>
<feature type="repeat" description="ANK" evidence="3">
    <location>
        <begin position="980"/>
        <end position="1012"/>
    </location>
</feature>
<dbReference type="Pfam" id="PF00023">
    <property type="entry name" value="Ank"/>
    <property type="match status" value="1"/>
</dbReference>
<name>A0A8H8RPP0_9HELO</name>
<keyword evidence="3" id="KW-0040">ANK repeat</keyword>
<feature type="repeat" description="ANK" evidence="3">
    <location>
        <begin position="1013"/>
        <end position="1049"/>
    </location>
</feature>
<protein>
    <submittedName>
        <fullName evidence="9">Vegetative incompatibility protein HET-E-1</fullName>
    </submittedName>
</protein>
<gene>
    <name evidence="9" type="primary">HET-E1_10</name>
    <name evidence="9" type="ORF">LSUB1_G003549</name>
</gene>
<evidence type="ECO:0000313" key="10">
    <source>
        <dbReference type="Proteomes" id="UP000462212"/>
    </source>
</evidence>
<organism evidence="9 10">
    <name type="scientific">Lachnellula subtilissima</name>
    <dbReference type="NCBI Taxonomy" id="602034"/>
    <lineage>
        <taxon>Eukaryota</taxon>
        <taxon>Fungi</taxon>
        <taxon>Dikarya</taxon>
        <taxon>Ascomycota</taxon>
        <taxon>Pezizomycotina</taxon>
        <taxon>Leotiomycetes</taxon>
        <taxon>Helotiales</taxon>
        <taxon>Lachnaceae</taxon>
        <taxon>Lachnellula</taxon>
    </lineage>
</organism>
<dbReference type="AlphaFoldDB" id="A0A8H8RPP0"/>
<dbReference type="InterPro" id="IPR036770">
    <property type="entry name" value="Ankyrin_rpt-contain_sf"/>
</dbReference>
<comment type="caution">
    <text evidence="9">The sequence shown here is derived from an EMBL/GenBank/DDBJ whole genome shotgun (WGS) entry which is preliminary data.</text>
</comment>
<reference evidence="9 10" key="1">
    <citation type="submission" date="2018-05" db="EMBL/GenBank/DDBJ databases">
        <title>Genome sequencing and assembly of the regulated plant pathogen Lachnellula willkommii and related sister species for the development of diagnostic species identification markers.</title>
        <authorList>
            <person name="Giroux E."/>
            <person name="Bilodeau G."/>
        </authorList>
    </citation>
    <scope>NUCLEOTIDE SEQUENCE [LARGE SCALE GENOMIC DNA]</scope>
    <source>
        <strain evidence="9 10">CBS 197.66</strain>
    </source>
</reference>
<dbReference type="SUPFAM" id="SSF53474">
    <property type="entry name" value="alpha/beta-Hydrolases"/>
    <property type="match status" value="1"/>
</dbReference>
<dbReference type="PANTHER" id="PTHR10039">
    <property type="entry name" value="AMELOGENIN"/>
    <property type="match status" value="1"/>
</dbReference>
<feature type="domain" description="GPI inositol-deacylase winged helix" evidence="6">
    <location>
        <begin position="644"/>
        <end position="725"/>
    </location>
</feature>
<dbReference type="Pfam" id="PF24883">
    <property type="entry name" value="NPHP3_N"/>
    <property type="match status" value="1"/>
</dbReference>
<keyword evidence="10" id="KW-1185">Reference proteome</keyword>
<evidence type="ECO:0000256" key="4">
    <source>
        <dbReference type="SAM" id="MobiDB-lite"/>
    </source>
</evidence>
<dbReference type="Pfam" id="PF22939">
    <property type="entry name" value="WHD_GPIID"/>
    <property type="match status" value="1"/>
</dbReference>
<comment type="similarity">
    <text evidence="1">Belongs to the putative lipase ROG1 family.</text>
</comment>
<dbReference type="InterPro" id="IPR056884">
    <property type="entry name" value="NPHP3-like_N"/>
</dbReference>
<sequence length="1077" mass="122651">MANFLHPRKKVKISEPSSSPGETTAAAVALPTRTTMTNEAMPLPQKHDLYSTEGPIGMRVIADPDNAILDIVLVHGLMGNRETTWTHTSGFFWPEELSIDVVTARIMTFGYDADVFKLWGTAGSNNLRNHGKNLAYAVSDRRRKSRDRPIIFIAHSLGGLVCEQAILICVEGEKNLEKIFQSTIGIIFMGTPHAGADLAKWGHAVARYLNIVRKTNSAILDVLRRESDVLTSVQQQFQQLLCKRGLEIAVYCFFEERAVVGVGIIVSEQSAVLSQYPNQSISANHMDLAKFSGRNDEGYQRVLNRVQDNIEMMDSFISKFDDPSKPLDYEKRTKCHQLFRTSPYELHKKRNPDPVKGTCQWLLQHNNYINWRDSQNSSLLWVSAYPGCGKSVLSKYLVDKELRATRSRTTCYFFFKDDNEDQKTATNALCALLHQIFIQKPALLKHTDKPYEQNGEQLIQNINSLWNLLITTSQDPQAGEIICILDALDECGRNELNILLPSLCRFYQEIPRSMFKGNLKFLVTSRPYHNIERDFSKLSLEIPTVRLAGEEETDQIKQEINLAIEDSLTNLQKETDLSLDMISSLRQELTKVKHRTYLWLALVMDIIRKDLLSLTKAGRQKAFGKIPVSVDQAYTSILNKSTNYDMAWKLLKIICAAKWPLRVKEITIALTIQENDKTHESLEIQTEGFSKRFIQDLCGLFVIIIKGHVYLLHQTAKEFLMTPDLPPHLDLNSSFNRVWKHSISIQSSNFVLVHSCMWYLRLDELHEKDPPLESDKIFRSREFERELFSKFDFLEYSARSWADHFQASLIPETHSSINFGIEICQIYANRLISWSLSSFDILERPTGSNSLHVASLLGFTRVVCQLIATPGININRQDNNMRTPLFYAAERGHWEIVQALLAVPDINLNSRDMHGQTPLSWAAENKSEAMVKLLLEKTADVDSKDNEGRTPLSWAAENESEAVVKLLLEKTADFHSKDLWGRTSLFRAAQGGYESAVQQLLEKGANVEVKDPWGRTALHRAARFGHEGVVQLLLKKLLEKEGDVNEKDLLRMTALDYADTHRHERVVQLLTPFDLKS</sequence>
<evidence type="ECO:0000259" key="7">
    <source>
        <dbReference type="Pfam" id="PF23239"/>
    </source>
</evidence>
<dbReference type="Pfam" id="PF23239">
    <property type="entry name" value="DUF7069"/>
    <property type="match status" value="1"/>
</dbReference>
<feature type="repeat" description="ANK" evidence="3">
    <location>
        <begin position="914"/>
        <end position="946"/>
    </location>
</feature>
<feature type="domain" description="DUF676" evidence="5">
    <location>
        <begin position="71"/>
        <end position="202"/>
    </location>
</feature>
<accession>A0A8H8RPP0</accession>
<dbReference type="OrthoDB" id="20872at2759"/>
<dbReference type="PANTHER" id="PTHR10039:SF14">
    <property type="entry name" value="NACHT DOMAIN-CONTAINING PROTEIN"/>
    <property type="match status" value="1"/>
</dbReference>
<dbReference type="InterPro" id="IPR027417">
    <property type="entry name" value="P-loop_NTPase"/>
</dbReference>
<feature type="repeat" description="ANK" evidence="3">
    <location>
        <begin position="947"/>
        <end position="979"/>
    </location>
</feature>
<feature type="region of interest" description="Disordered" evidence="4">
    <location>
        <begin position="1"/>
        <end position="24"/>
    </location>
</feature>
<feature type="domain" description="DUF7069" evidence="7">
    <location>
        <begin position="556"/>
        <end position="606"/>
    </location>
</feature>
<evidence type="ECO:0000259" key="5">
    <source>
        <dbReference type="Pfam" id="PF05057"/>
    </source>
</evidence>
<dbReference type="EMBL" id="QGMJ01000226">
    <property type="protein sequence ID" value="TVY39476.1"/>
    <property type="molecule type" value="Genomic_DNA"/>
</dbReference>
<evidence type="ECO:0000256" key="2">
    <source>
        <dbReference type="ARBA" id="ARBA00022737"/>
    </source>
</evidence>
<dbReference type="Gene3D" id="3.40.50.1820">
    <property type="entry name" value="alpha/beta hydrolase"/>
    <property type="match status" value="1"/>
</dbReference>